<feature type="chain" id="PRO_5023130957" description="DnaJ homolog subfamily C member 10" evidence="2">
    <location>
        <begin position="19"/>
        <end position="780"/>
    </location>
</feature>
<feature type="signal peptide" evidence="2">
    <location>
        <begin position="1"/>
        <end position="18"/>
    </location>
</feature>
<dbReference type="PROSITE" id="PS50076">
    <property type="entry name" value="DNAJ_2"/>
    <property type="match status" value="1"/>
</dbReference>
<dbReference type="GO" id="GO:0051787">
    <property type="term" value="F:misfolded protein binding"/>
    <property type="evidence" value="ECO:0007669"/>
    <property type="project" value="TreeGrafter"/>
</dbReference>
<dbReference type="PROSITE" id="PS00194">
    <property type="entry name" value="THIOREDOXIN_1"/>
    <property type="match status" value="1"/>
</dbReference>
<gene>
    <name evidence="5" type="ORF">LSINAPIS_LOCUS12242</name>
</gene>
<dbReference type="InterPro" id="IPR013766">
    <property type="entry name" value="Thioredoxin_domain"/>
</dbReference>
<dbReference type="InterPro" id="IPR052460">
    <property type="entry name" value="ER_disulfide_reductase"/>
</dbReference>
<evidence type="ECO:0000256" key="1">
    <source>
        <dbReference type="ARBA" id="ARBA00020920"/>
    </source>
</evidence>
<dbReference type="InterPro" id="IPR036869">
    <property type="entry name" value="J_dom_sf"/>
</dbReference>
<dbReference type="Pfam" id="PF00085">
    <property type="entry name" value="Thioredoxin"/>
    <property type="match status" value="2"/>
</dbReference>
<dbReference type="PROSITE" id="PS51352">
    <property type="entry name" value="THIOREDOXIN_2"/>
    <property type="match status" value="1"/>
</dbReference>
<evidence type="ECO:0000259" key="3">
    <source>
        <dbReference type="PROSITE" id="PS50076"/>
    </source>
</evidence>
<dbReference type="InterPro" id="IPR036249">
    <property type="entry name" value="Thioredoxin-like_sf"/>
</dbReference>
<dbReference type="Pfam" id="PF00226">
    <property type="entry name" value="DnaJ"/>
    <property type="match status" value="1"/>
</dbReference>
<sequence>MYKLIIIISLLLIGFGCSSELTFYEILGVSKQASTQEIRQAYKKLAIKLHPDKNSNKTEQDAFLKITEAYETLKDPEKRHKYNLYGSHQAYTRKYDYHSQSEYNNLFMKGLYYDDPYVVTITANSFDNFFTEELHFVNFYSPFCPPCQNLAEHWKKLAEVYAGIVKVGAVNCKYYNSFCYHVKEIHSYPTLYFYTNGRKDTSTQYRGDRTFKSLEEFVLSYLSDIVDVPKWTVVKASRMPTVYVLESSVDKNALLRIAYKLKRVANVCVTNEKVLRSLVKDPNMKAALKYYADTFDIDTTDEQTLLKSIVRNLPGIEQIGKKQFQELRNRLRNDESENAWVLYFSARARDKLAMYQTVAAVPDMRFVEISCDKLSELCSSLQVDKAPAWGIVKPGGAYQRLFSQPSSNLIRICARAYNLHTLSTSDFSKILDGDLSTWVLLVAPFKVQWEQILPAFVEAALELRATGVSFGIMACTLKTDEHCRRVAQNTPVLAVQQRRHLHLFSGDINTQAIVEFFMLIQRFKDLVIDEQTLLEIASDQSRDETWAVGCFPANCGPQCDHFEHQIRLTAKRLSILPYIRVGVLRCGRGRPTSGYCANVRAPTLRVYPHNSVQHYTILLQHLSESLYISEWVVSHGGDYISSLTTDNYFKKTVLDDDVPLSLRKPWVVYFHSPKCSKCYENYPDFAVMAHQLGHVVNFGKVNCITDRPICTEEYIYSYPSVRIYMNKNHQRGYTAVVNVQITDYSRLLHELKPHLGDYNDEIYAAMKKLGAIKDQYHDEL</sequence>
<organism evidence="5 6">
    <name type="scientific">Leptidea sinapis</name>
    <dbReference type="NCBI Taxonomy" id="189913"/>
    <lineage>
        <taxon>Eukaryota</taxon>
        <taxon>Metazoa</taxon>
        <taxon>Ecdysozoa</taxon>
        <taxon>Arthropoda</taxon>
        <taxon>Hexapoda</taxon>
        <taxon>Insecta</taxon>
        <taxon>Pterygota</taxon>
        <taxon>Neoptera</taxon>
        <taxon>Endopterygota</taxon>
        <taxon>Lepidoptera</taxon>
        <taxon>Glossata</taxon>
        <taxon>Ditrysia</taxon>
        <taxon>Papilionoidea</taxon>
        <taxon>Pieridae</taxon>
        <taxon>Dismorphiinae</taxon>
        <taxon>Leptidea</taxon>
    </lineage>
</organism>
<dbReference type="CDD" id="cd06257">
    <property type="entry name" value="DnaJ"/>
    <property type="match status" value="1"/>
</dbReference>
<dbReference type="CDD" id="cd02961">
    <property type="entry name" value="PDI_a_family"/>
    <property type="match status" value="1"/>
</dbReference>
<evidence type="ECO:0000313" key="5">
    <source>
        <dbReference type="EMBL" id="VVD01926.1"/>
    </source>
</evidence>
<keyword evidence="6" id="KW-1185">Reference proteome</keyword>
<feature type="domain" description="J" evidence="3">
    <location>
        <begin position="22"/>
        <end position="86"/>
    </location>
</feature>
<dbReference type="InterPro" id="IPR001623">
    <property type="entry name" value="DnaJ_domain"/>
</dbReference>
<feature type="domain" description="Thioredoxin" evidence="4">
    <location>
        <begin position="107"/>
        <end position="223"/>
    </location>
</feature>
<dbReference type="GO" id="GO:0005788">
    <property type="term" value="C:endoplasmic reticulum lumen"/>
    <property type="evidence" value="ECO:0007669"/>
    <property type="project" value="TreeGrafter"/>
</dbReference>
<dbReference type="PRINTS" id="PR00625">
    <property type="entry name" value="JDOMAIN"/>
</dbReference>
<dbReference type="PROSITE" id="PS51257">
    <property type="entry name" value="PROKAR_LIPOPROTEIN"/>
    <property type="match status" value="1"/>
</dbReference>
<dbReference type="PANTHER" id="PTHR44340">
    <property type="entry name" value="DNAJ HOMOLOG SUBFAMILY C MEMBER 10"/>
    <property type="match status" value="1"/>
</dbReference>
<name>A0A5E4QU85_9NEOP</name>
<dbReference type="InterPro" id="IPR017937">
    <property type="entry name" value="Thioredoxin_CS"/>
</dbReference>
<dbReference type="GO" id="GO:0015035">
    <property type="term" value="F:protein-disulfide reductase activity"/>
    <property type="evidence" value="ECO:0007669"/>
    <property type="project" value="TreeGrafter"/>
</dbReference>
<protein>
    <recommendedName>
        <fullName evidence="1">DnaJ homolog subfamily C member 10</fullName>
    </recommendedName>
</protein>
<keyword evidence="2" id="KW-0732">Signal</keyword>
<dbReference type="Proteomes" id="UP000324832">
    <property type="component" value="Unassembled WGS sequence"/>
</dbReference>
<dbReference type="SUPFAM" id="SSF46565">
    <property type="entry name" value="Chaperone J-domain"/>
    <property type="match status" value="1"/>
</dbReference>
<dbReference type="Gene3D" id="3.40.30.10">
    <property type="entry name" value="Glutaredoxin"/>
    <property type="match status" value="3"/>
</dbReference>
<evidence type="ECO:0000259" key="4">
    <source>
        <dbReference type="PROSITE" id="PS51352"/>
    </source>
</evidence>
<dbReference type="GO" id="GO:0016671">
    <property type="term" value="F:oxidoreductase activity, acting on a sulfur group of donors, disulfide as acceptor"/>
    <property type="evidence" value="ECO:0007669"/>
    <property type="project" value="TreeGrafter"/>
</dbReference>
<dbReference type="Gene3D" id="1.10.287.110">
    <property type="entry name" value="DnaJ domain"/>
    <property type="match status" value="1"/>
</dbReference>
<dbReference type="GO" id="GO:0036498">
    <property type="term" value="P:IRE1-mediated unfolded protein response"/>
    <property type="evidence" value="ECO:0007669"/>
    <property type="project" value="TreeGrafter"/>
</dbReference>
<dbReference type="EMBL" id="FZQP02005622">
    <property type="protein sequence ID" value="VVD01926.1"/>
    <property type="molecule type" value="Genomic_DNA"/>
</dbReference>
<dbReference type="SMART" id="SM00271">
    <property type="entry name" value="DnaJ"/>
    <property type="match status" value="1"/>
</dbReference>
<accession>A0A5E4QU85</accession>
<reference evidence="5 6" key="1">
    <citation type="submission" date="2017-07" db="EMBL/GenBank/DDBJ databases">
        <authorList>
            <person name="Talla V."/>
            <person name="Backstrom N."/>
        </authorList>
    </citation>
    <scope>NUCLEOTIDE SEQUENCE [LARGE SCALE GENOMIC DNA]</scope>
</reference>
<evidence type="ECO:0000256" key="2">
    <source>
        <dbReference type="SAM" id="SignalP"/>
    </source>
</evidence>
<dbReference type="SUPFAM" id="SSF52833">
    <property type="entry name" value="Thioredoxin-like"/>
    <property type="match status" value="3"/>
</dbReference>
<dbReference type="AlphaFoldDB" id="A0A5E4QU85"/>
<proteinExistence type="predicted"/>
<evidence type="ECO:0000313" key="6">
    <source>
        <dbReference type="Proteomes" id="UP000324832"/>
    </source>
</evidence>
<dbReference type="PANTHER" id="PTHR44340:SF1">
    <property type="entry name" value="DNAJ HOMOLOG SUBFAMILY C MEMBER 10"/>
    <property type="match status" value="1"/>
</dbReference>